<dbReference type="SMART" id="SM00421">
    <property type="entry name" value="HTH_LUXR"/>
    <property type="match status" value="1"/>
</dbReference>
<dbReference type="SUPFAM" id="SSF46894">
    <property type="entry name" value="C-terminal effector domain of the bipartite response regulators"/>
    <property type="match status" value="1"/>
</dbReference>
<evidence type="ECO:0000313" key="4">
    <source>
        <dbReference type="Proteomes" id="UP000199502"/>
    </source>
</evidence>
<dbReference type="Pfam" id="PF00196">
    <property type="entry name" value="GerE"/>
    <property type="match status" value="1"/>
</dbReference>
<dbReference type="InterPro" id="IPR039420">
    <property type="entry name" value="WalR-like"/>
</dbReference>
<feature type="domain" description="HTH luxR-type" evidence="2">
    <location>
        <begin position="167"/>
        <end position="233"/>
    </location>
</feature>
<protein>
    <submittedName>
        <fullName evidence="3">DNA-binding response regulator, NarL/FixJ family, contains REC and HTH domains</fullName>
    </submittedName>
</protein>
<dbReference type="GO" id="GO:0003677">
    <property type="term" value="F:DNA binding"/>
    <property type="evidence" value="ECO:0007669"/>
    <property type="project" value="UniProtKB-KW"/>
</dbReference>
<dbReference type="OrthoDB" id="9814495at2"/>
<evidence type="ECO:0000259" key="2">
    <source>
        <dbReference type="PROSITE" id="PS50043"/>
    </source>
</evidence>
<dbReference type="GO" id="GO:0006355">
    <property type="term" value="P:regulation of DNA-templated transcription"/>
    <property type="evidence" value="ECO:0007669"/>
    <property type="project" value="InterPro"/>
</dbReference>
<dbReference type="PANTHER" id="PTHR43214:SF42">
    <property type="entry name" value="TRANSCRIPTIONAL REGULATORY PROTEIN DESR"/>
    <property type="match status" value="1"/>
</dbReference>
<reference evidence="3 4" key="1">
    <citation type="submission" date="2016-10" db="EMBL/GenBank/DDBJ databases">
        <authorList>
            <person name="de Groot N.N."/>
        </authorList>
    </citation>
    <scope>NUCLEOTIDE SEQUENCE [LARGE SCALE GENOMIC DNA]</scope>
    <source>
        <strain evidence="3 4">CGMCC 1.8925</strain>
    </source>
</reference>
<dbReference type="PROSITE" id="PS50043">
    <property type="entry name" value="HTH_LUXR_2"/>
    <property type="match status" value="1"/>
</dbReference>
<dbReference type="SUPFAM" id="SSF52172">
    <property type="entry name" value="CheY-like"/>
    <property type="match status" value="1"/>
</dbReference>
<dbReference type="EMBL" id="FMVT01000002">
    <property type="protein sequence ID" value="SCY12323.1"/>
    <property type="molecule type" value="Genomic_DNA"/>
</dbReference>
<proteinExistence type="predicted"/>
<name>A0A1G5DC29_9RHOB</name>
<dbReference type="Gene3D" id="3.40.50.2300">
    <property type="match status" value="1"/>
</dbReference>
<dbReference type="PANTHER" id="PTHR43214">
    <property type="entry name" value="TWO-COMPONENT RESPONSE REGULATOR"/>
    <property type="match status" value="1"/>
</dbReference>
<accession>A0A1G5DC29</accession>
<dbReference type="STRING" id="336292.SAMN05660710_00750"/>
<dbReference type="CDD" id="cd06170">
    <property type="entry name" value="LuxR_C_like"/>
    <property type="match status" value="1"/>
</dbReference>
<organism evidence="3 4">
    <name type="scientific">Paracoccus tibetensis</name>
    <dbReference type="NCBI Taxonomy" id="336292"/>
    <lineage>
        <taxon>Bacteria</taxon>
        <taxon>Pseudomonadati</taxon>
        <taxon>Pseudomonadota</taxon>
        <taxon>Alphaproteobacteria</taxon>
        <taxon>Rhodobacterales</taxon>
        <taxon>Paracoccaceae</taxon>
        <taxon>Paracoccus</taxon>
    </lineage>
</organism>
<gene>
    <name evidence="3" type="ORF">SAMN05660710_00750</name>
</gene>
<dbReference type="InterPro" id="IPR016032">
    <property type="entry name" value="Sig_transdc_resp-reg_C-effctor"/>
</dbReference>
<evidence type="ECO:0000256" key="1">
    <source>
        <dbReference type="ARBA" id="ARBA00023125"/>
    </source>
</evidence>
<sequence length="254" mass="27472">MTATNLLLVDPNTFRGSAFVALLAPWAVRCGAELHVVQDVSEAADLSGLDIAACLINVGGMSLSDRDVIRTTDGLQELYPDVPLIILSDVTDPFEVDIALDNKLQGFIPTTMPTHVALAAVQFILNGGTYHPHALPVNRPAAARTLGTQRGCSADVRPPVEQDGHEPATNLVPLKKMRHVEVLRYLAQGETNKEIARRLKLTEATVKVYVRELMHHFGAKNRMQVALHALAIDPVDPPHAPAQANGTVASQMHL</sequence>
<keyword evidence="1 3" id="KW-0238">DNA-binding</keyword>
<dbReference type="AlphaFoldDB" id="A0A1G5DC29"/>
<dbReference type="InterPro" id="IPR000792">
    <property type="entry name" value="Tscrpt_reg_LuxR_C"/>
</dbReference>
<dbReference type="PRINTS" id="PR00038">
    <property type="entry name" value="HTHLUXR"/>
</dbReference>
<dbReference type="InterPro" id="IPR011006">
    <property type="entry name" value="CheY-like_superfamily"/>
</dbReference>
<dbReference type="Proteomes" id="UP000199502">
    <property type="component" value="Unassembled WGS sequence"/>
</dbReference>
<evidence type="ECO:0000313" key="3">
    <source>
        <dbReference type="EMBL" id="SCY12323.1"/>
    </source>
</evidence>
<keyword evidence="4" id="KW-1185">Reference proteome</keyword>